<name>A0A365Y154_9BACT</name>
<gene>
    <name evidence="2" type="ORF">DF182_05370</name>
</gene>
<reference evidence="2 3" key="1">
    <citation type="submission" date="2018-05" db="EMBL/GenBank/DDBJ databases">
        <title>Chitinophaga sp. K3CV102501T nov., isolated from isolated from a monsoon evergreen broad-leaved forest soil.</title>
        <authorList>
            <person name="Lv Y."/>
        </authorList>
    </citation>
    <scope>NUCLEOTIDE SEQUENCE [LARGE SCALE GENOMIC DNA]</scope>
    <source>
        <strain evidence="2 3">GDMCC 1.1325</strain>
    </source>
</reference>
<accession>A0A365Y154</accession>
<evidence type="ECO:0000313" key="2">
    <source>
        <dbReference type="EMBL" id="RBL92028.1"/>
    </source>
</evidence>
<dbReference type="Proteomes" id="UP000253410">
    <property type="component" value="Unassembled WGS sequence"/>
</dbReference>
<dbReference type="InterPro" id="IPR036736">
    <property type="entry name" value="ACP-like_sf"/>
</dbReference>
<feature type="domain" description="Carrier" evidence="1">
    <location>
        <begin position="1"/>
        <end position="75"/>
    </location>
</feature>
<evidence type="ECO:0000259" key="1">
    <source>
        <dbReference type="PROSITE" id="PS50075"/>
    </source>
</evidence>
<keyword evidence="3" id="KW-1185">Reference proteome</keyword>
<evidence type="ECO:0000313" key="3">
    <source>
        <dbReference type="Proteomes" id="UP000253410"/>
    </source>
</evidence>
<dbReference type="RefSeq" id="WP_113614630.1">
    <property type="nucleotide sequence ID" value="NZ_QFFJ01000001.1"/>
</dbReference>
<comment type="caution">
    <text evidence="2">The sequence shown here is derived from an EMBL/GenBank/DDBJ whole genome shotgun (WGS) entry which is preliminary data.</text>
</comment>
<dbReference type="AlphaFoldDB" id="A0A365Y154"/>
<organism evidence="2 3">
    <name type="scientific">Chitinophaga flava</name>
    <dbReference type="NCBI Taxonomy" id="2259036"/>
    <lineage>
        <taxon>Bacteria</taxon>
        <taxon>Pseudomonadati</taxon>
        <taxon>Bacteroidota</taxon>
        <taxon>Chitinophagia</taxon>
        <taxon>Chitinophagales</taxon>
        <taxon>Chitinophagaceae</taxon>
        <taxon>Chitinophaga</taxon>
    </lineage>
</organism>
<dbReference type="Gene3D" id="1.10.1200.10">
    <property type="entry name" value="ACP-like"/>
    <property type="match status" value="1"/>
</dbReference>
<dbReference type="Pfam" id="PF00550">
    <property type="entry name" value="PP-binding"/>
    <property type="match status" value="1"/>
</dbReference>
<dbReference type="InterPro" id="IPR009081">
    <property type="entry name" value="PP-bd_ACP"/>
</dbReference>
<dbReference type="PROSITE" id="PS50075">
    <property type="entry name" value="CARRIER"/>
    <property type="match status" value="1"/>
</dbReference>
<dbReference type="SUPFAM" id="SSF47336">
    <property type="entry name" value="ACP-like"/>
    <property type="match status" value="1"/>
</dbReference>
<dbReference type="EMBL" id="QFFJ01000001">
    <property type="protein sequence ID" value="RBL92028.1"/>
    <property type="molecule type" value="Genomic_DNA"/>
</dbReference>
<protein>
    <recommendedName>
        <fullName evidence="1">Carrier domain-containing protein</fullName>
    </recommendedName>
</protein>
<sequence length="77" mass="8464">MEQLFTILAKYAYADGPTKEITLESPINTLGIDSLKFLLLLIDLEASGLMRPLQPGVLSDIKTVGDLANLCKKEDKK</sequence>
<proteinExistence type="predicted"/>